<proteinExistence type="predicted"/>
<keyword evidence="1" id="KW-0472">Membrane</keyword>
<organism evidence="3 4">
    <name type="scientific">Monascus purpureus</name>
    <name type="common">Red mold</name>
    <name type="synonym">Monascus anka</name>
    <dbReference type="NCBI Taxonomy" id="5098"/>
    <lineage>
        <taxon>Eukaryota</taxon>
        <taxon>Fungi</taxon>
        <taxon>Dikarya</taxon>
        <taxon>Ascomycota</taxon>
        <taxon>Pezizomycotina</taxon>
        <taxon>Eurotiomycetes</taxon>
        <taxon>Eurotiomycetidae</taxon>
        <taxon>Eurotiales</taxon>
        <taxon>Aspergillaceae</taxon>
        <taxon>Monascus</taxon>
    </lineage>
</organism>
<dbReference type="PANTHER" id="PTHR42109:SF2">
    <property type="entry name" value="INTEGRAL MEMBRANE PROTEIN"/>
    <property type="match status" value="1"/>
</dbReference>
<keyword evidence="4" id="KW-1185">Reference proteome</keyword>
<dbReference type="PANTHER" id="PTHR42109">
    <property type="entry name" value="UNPLACED GENOMIC SCAFFOLD UM_SCAF_CONTIG_1.265, WHOLE GENOME SHOTGUN SEQUENCE"/>
    <property type="match status" value="1"/>
</dbReference>
<evidence type="ECO:0000313" key="4">
    <source>
        <dbReference type="Proteomes" id="UP000319663"/>
    </source>
</evidence>
<accession>A0A507QY77</accession>
<dbReference type="InterPro" id="IPR056119">
    <property type="entry name" value="DUF7702"/>
</dbReference>
<dbReference type="Proteomes" id="UP000319663">
    <property type="component" value="Unassembled WGS sequence"/>
</dbReference>
<feature type="domain" description="DUF7702" evidence="2">
    <location>
        <begin position="2"/>
        <end position="146"/>
    </location>
</feature>
<comment type="caution">
    <text evidence="3">The sequence shown here is derived from an EMBL/GenBank/DDBJ whole genome shotgun (WGS) entry which is preliminary data.</text>
</comment>
<dbReference type="Pfam" id="PF24800">
    <property type="entry name" value="DUF7702"/>
    <property type="match status" value="1"/>
</dbReference>
<feature type="transmembrane region" description="Helical" evidence="1">
    <location>
        <begin position="88"/>
        <end position="113"/>
    </location>
</feature>
<sequence length="175" mass="19208">MAALGLLHEANHSIQRSLSEPLGIRGNIIIHMVIAAGIGLAASSNGKQSHLRIGLIMFMVGWIFVVGFVWLSYRARGHPRRDKDEKKILLAVSIAMPLIGIRIVYEVAVAFTSSNIEGGSIAVRTVLGTVPEFLIMLEYVAFGIQTRFLARNRPEVKYKPAEGQVKEADRGDTQV</sequence>
<feature type="transmembrane region" description="Helical" evidence="1">
    <location>
        <begin position="53"/>
        <end position="73"/>
    </location>
</feature>
<name>A0A507QY77_MONPU</name>
<evidence type="ECO:0000313" key="3">
    <source>
        <dbReference type="EMBL" id="TQB73538.1"/>
    </source>
</evidence>
<reference evidence="3 4" key="1">
    <citation type="submission" date="2019-06" db="EMBL/GenBank/DDBJ databases">
        <title>Wine fermentation using esterase from Monascus purpureus.</title>
        <authorList>
            <person name="Geng C."/>
            <person name="Zhang Y."/>
        </authorList>
    </citation>
    <scope>NUCLEOTIDE SEQUENCE [LARGE SCALE GENOMIC DNA]</scope>
    <source>
        <strain evidence="3">HQ1</strain>
    </source>
</reference>
<keyword evidence="1" id="KW-0812">Transmembrane</keyword>
<keyword evidence="1" id="KW-1133">Transmembrane helix</keyword>
<dbReference type="AlphaFoldDB" id="A0A507QY77"/>
<gene>
    <name evidence="3" type="ORF">MPDQ_005740</name>
</gene>
<protein>
    <recommendedName>
        <fullName evidence="2">DUF7702 domain-containing protein</fullName>
    </recommendedName>
</protein>
<dbReference type="EMBL" id="VIFY01000042">
    <property type="protein sequence ID" value="TQB73538.1"/>
    <property type="molecule type" value="Genomic_DNA"/>
</dbReference>
<evidence type="ECO:0000256" key="1">
    <source>
        <dbReference type="SAM" id="Phobius"/>
    </source>
</evidence>
<feature type="transmembrane region" description="Helical" evidence="1">
    <location>
        <begin position="22"/>
        <end position="41"/>
    </location>
</feature>
<evidence type="ECO:0000259" key="2">
    <source>
        <dbReference type="Pfam" id="PF24800"/>
    </source>
</evidence>